<dbReference type="InParanoid" id="M9SHA3"/>
<dbReference type="KEGG" id="max:MMALV_07950"/>
<sequence length="43" mass="4625">MGYRYTQNKNVSNSTTTNITIQDTSVQKQTASEIYGILGGGAL</sequence>
<dbReference type="STRING" id="1236689.MMALV_07950"/>
<dbReference type="AlphaFoldDB" id="M9SHA3"/>
<evidence type="ECO:0000313" key="2">
    <source>
        <dbReference type="Proteomes" id="UP000012672"/>
    </source>
</evidence>
<keyword evidence="2" id="KW-1185">Reference proteome</keyword>
<organism evidence="1 2">
    <name type="scientific">Methanomethylophilus alvi (strain Mx1201)</name>
    <dbReference type="NCBI Taxonomy" id="1236689"/>
    <lineage>
        <taxon>Archaea</taxon>
        <taxon>Methanobacteriati</taxon>
        <taxon>Thermoplasmatota</taxon>
        <taxon>Thermoplasmata</taxon>
        <taxon>Methanomassiliicoccales</taxon>
        <taxon>Methanomethylophilaceae</taxon>
        <taxon>Methanomethylophilus</taxon>
    </lineage>
</organism>
<dbReference type="HOGENOM" id="CLU_3227618_0_0_2"/>
<name>M9SHA3_METAX</name>
<dbReference type="EMBL" id="CP004049">
    <property type="protein sequence ID" value="AGI85533.1"/>
    <property type="molecule type" value="Genomic_DNA"/>
</dbReference>
<evidence type="ECO:0000313" key="1">
    <source>
        <dbReference type="EMBL" id="AGI85533.1"/>
    </source>
</evidence>
<proteinExistence type="predicted"/>
<reference evidence="1 2" key="1">
    <citation type="journal article" date="2012" name="J. Bacteriol.">
        <title>Genome sequence of 'Candidatus Methanomethylophilus alvus' Mx1201, a methanogenic archaeon from the human gut belonging to a seventh order of methanogens.</title>
        <authorList>
            <person name="Borrel G."/>
            <person name="Harris H.M."/>
            <person name="Tottey W."/>
            <person name="Mihajlovski A."/>
            <person name="Parisot N."/>
            <person name="Peyretaillade E."/>
            <person name="Peyret P."/>
            <person name="Gribaldo S."/>
            <person name="O'Toole P.W."/>
            <person name="Brugere J.F."/>
        </authorList>
    </citation>
    <scope>NUCLEOTIDE SEQUENCE [LARGE SCALE GENOMIC DNA]</scope>
    <source>
        <strain evidence="1 2">Mx1201</strain>
    </source>
</reference>
<dbReference type="Proteomes" id="UP000012672">
    <property type="component" value="Chromosome"/>
</dbReference>
<protein>
    <submittedName>
        <fullName evidence="1">Uncharacterized protein</fullName>
    </submittedName>
</protein>
<accession>M9SHA3</accession>
<gene>
    <name evidence="1" type="ORF">MMALV_07950</name>
</gene>